<organism evidence="2 3">
    <name type="scientific">Lactuca sativa</name>
    <name type="common">Garden lettuce</name>
    <dbReference type="NCBI Taxonomy" id="4236"/>
    <lineage>
        <taxon>Eukaryota</taxon>
        <taxon>Viridiplantae</taxon>
        <taxon>Streptophyta</taxon>
        <taxon>Embryophyta</taxon>
        <taxon>Tracheophyta</taxon>
        <taxon>Spermatophyta</taxon>
        <taxon>Magnoliopsida</taxon>
        <taxon>eudicotyledons</taxon>
        <taxon>Gunneridae</taxon>
        <taxon>Pentapetalae</taxon>
        <taxon>asterids</taxon>
        <taxon>campanulids</taxon>
        <taxon>Asterales</taxon>
        <taxon>Asteraceae</taxon>
        <taxon>Cichorioideae</taxon>
        <taxon>Cichorieae</taxon>
        <taxon>Lactucinae</taxon>
        <taxon>Lactuca</taxon>
    </lineage>
</organism>
<reference evidence="2 3" key="1">
    <citation type="journal article" date="2017" name="Nat. Commun.">
        <title>Genome assembly with in vitro proximity ligation data and whole-genome triplication in lettuce.</title>
        <authorList>
            <person name="Reyes-Chin-Wo S."/>
            <person name="Wang Z."/>
            <person name="Yang X."/>
            <person name="Kozik A."/>
            <person name="Arikit S."/>
            <person name="Song C."/>
            <person name="Xia L."/>
            <person name="Froenicke L."/>
            <person name="Lavelle D.O."/>
            <person name="Truco M.J."/>
            <person name="Xia R."/>
            <person name="Zhu S."/>
            <person name="Xu C."/>
            <person name="Xu H."/>
            <person name="Xu X."/>
            <person name="Cox K."/>
            <person name="Korf I."/>
            <person name="Meyers B.C."/>
            <person name="Michelmore R.W."/>
        </authorList>
    </citation>
    <scope>NUCLEOTIDE SEQUENCE [LARGE SCALE GENOMIC DNA]</scope>
    <source>
        <strain evidence="3">cv. Salinas</strain>
        <tissue evidence="2">Seedlings</tissue>
    </source>
</reference>
<feature type="transmembrane region" description="Helical" evidence="1">
    <location>
        <begin position="127"/>
        <end position="147"/>
    </location>
</feature>
<feature type="transmembrane region" description="Helical" evidence="1">
    <location>
        <begin position="214"/>
        <end position="233"/>
    </location>
</feature>
<dbReference type="AlphaFoldDB" id="A0A9R1UUF0"/>
<evidence type="ECO:0000256" key="1">
    <source>
        <dbReference type="SAM" id="Phobius"/>
    </source>
</evidence>
<accession>A0A9R1UUF0</accession>
<keyword evidence="3" id="KW-1185">Reference proteome</keyword>
<name>A0A9R1UUF0_LACSA</name>
<gene>
    <name evidence="2" type="ORF">LSAT_V11C800454030</name>
</gene>
<comment type="caution">
    <text evidence="2">The sequence shown here is derived from an EMBL/GenBank/DDBJ whole genome shotgun (WGS) entry which is preliminary data.</text>
</comment>
<dbReference type="PANTHER" id="PTHR31061">
    <property type="entry name" value="LD22376P"/>
    <property type="match status" value="1"/>
</dbReference>
<keyword evidence="1" id="KW-0472">Membrane</keyword>
<keyword evidence="1" id="KW-1133">Transmembrane helix</keyword>
<proteinExistence type="predicted"/>
<feature type="transmembrane region" description="Helical" evidence="1">
    <location>
        <begin position="174"/>
        <end position="193"/>
    </location>
</feature>
<evidence type="ECO:0000313" key="3">
    <source>
        <dbReference type="Proteomes" id="UP000235145"/>
    </source>
</evidence>
<dbReference type="EMBL" id="NBSK02000008">
    <property type="protein sequence ID" value="KAJ0194030.1"/>
    <property type="molecule type" value="Genomic_DNA"/>
</dbReference>
<protein>
    <submittedName>
        <fullName evidence="2">Uncharacterized protein</fullName>
    </submittedName>
</protein>
<keyword evidence="1" id="KW-0812">Transmembrane</keyword>
<dbReference type="PANTHER" id="PTHR31061:SF23">
    <property type="entry name" value="OS05G0155700 PROTEIN"/>
    <property type="match status" value="1"/>
</dbReference>
<feature type="transmembrane region" description="Helical" evidence="1">
    <location>
        <begin position="86"/>
        <end position="107"/>
    </location>
</feature>
<evidence type="ECO:0000313" key="2">
    <source>
        <dbReference type="EMBL" id="KAJ0194030.1"/>
    </source>
</evidence>
<sequence length="238" mass="27149">MAAITCFLGLQYGHVMVHYKGHMHRIGIWLVCSSSLLILGYVLMVIGVTSFCFLLLTFKFQLILDFIFYATSSVPGIPLSKPLYTLSYMCITAGASGVLLIAIFYMVDVIKIQKPTKLFQWMGMNALIVYALAACDIFPAALQGVYWRSPENNLVNATESFIQATLHSERWGKLVFVFLEIIFWGLVSGFLHVKVSECYQFDLTCHVNNTFSRFMQFLLPLFYLPLLVFRLIILNKMF</sequence>
<dbReference type="Proteomes" id="UP000235145">
    <property type="component" value="Unassembled WGS sequence"/>
</dbReference>
<feature type="transmembrane region" description="Helical" evidence="1">
    <location>
        <begin position="26"/>
        <end position="55"/>
    </location>
</feature>